<dbReference type="STRING" id="29364.SAMN04487772_10551"/>
<evidence type="ECO:0000256" key="5">
    <source>
        <dbReference type="ARBA" id="ARBA00022475"/>
    </source>
</evidence>
<comment type="function">
    <text evidence="9">Part of the ABC transporter complex hrt involved in hemin import. Responsible for the translocation of the substrate across the membrane.</text>
</comment>
<evidence type="ECO:0000259" key="11">
    <source>
        <dbReference type="Pfam" id="PF02687"/>
    </source>
</evidence>
<sequence length="398" mass="44014">MGRYLELVLKSIKAKIYRSMGLILIALILSAVIELGTLITLGMKKGSQSVVERMGADLIVVPEGTEKDFEGILLTAKKGTFYMDSSVMEQIKRTKGIECLSPQTFLMTLDSSCCDQPVQVVGIDLKSDFTVRPWVQNRYLKSLKNGAIVTGSRIGIRKDKTFQMFGKRLPVAAELDESGSSMDSTVYVSISEIPDLLQAAKKASQGLLEEVNENNISAVMVRVKKEENISAVAARLTRIDGVEIITADSVSRKLSNELKRTYVTYVGLEAAMFLMGFFILYISYFIAINERRKEIETFRIIGMSRKMVNKFLLEEAMIISGVGALAGSFLGILSFTLFSQLITYKVGFPFAIPNIWERLSIFVMSAAITTIAGPVSIMSTIRKVCSDYIINGGEKGRM</sequence>
<comment type="subunit">
    <text evidence="3">The complex is composed of two ATP-binding proteins (HrtA), two transmembrane proteins (HrtB) and a solute-binding protein.</text>
</comment>
<protein>
    <recommendedName>
        <fullName evidence="4">Putative hemin transport system permease protein HrtB</fullName>
    </recommendedName>
</protein>
<evidence type="ECO:0000313" key="14">
    <source>
        <dbReference type="Proteomes" id="UP000199800"/>
    </source>
</evidence>
<evidence type="ECO:0000256" key="2">
    <source>
        <dbReference type="ARBA" id="ARBA00008697"/>
    </source>
</evidence>
<dbReference type="InterPro" id="IPR025857">
    <property type="entry name" value="MacB_PCD"/>
</dbReference>
<name>A0A1I0ABN2_9FIRM</name>
<dbReference type="Pfam" id="PF12704">
    <property type="entry name" value="MacB_PCD"/>
    <property type="match status" value="1"/>
</dbReference>
<keyword evidence="14" id="KW-1185">Reference proteome</keyword>
<evidence type="ECO:0000256" key="9">
    <source>
        <dbReference type="ARBA" id="ARBA00024973"/>
    </source>
</evidence>
<proteinExistence type="inferred from homology"/>
<dbReference type="InterPro" id="IPR003838">
    <property type="entry name" value="ABC3_permease_C"/>
</dbReference>
<dbReference type="InterPro" id="IPR051125">
    <property type="entry name" value="ABC-4/HrtB_transporter"/>
</dbReference>
<dbReference type="OrthoDB" id="6313at2"/>
<keyword evidence="8 10" id="KW-0472">Membrane</keyword>
<dbReference type="RefSeq" id="WP_092476926.1">
    <property type="nucleotide sequence ID" value="NZ_FOHN01000005.1"/>
</dbReference>
<dbReference type="Pfam" id="PF02687">
    <property type="entry name" value="FtsX"/>
    <property type="match status" value="1"/>
</dbReference>
<feature type="domain" description="MacB-like periplasmic core" evidence="12">
    <location>
        <begin position="30"/>
        <end position="238"/>
    </location>
</feature>
<dbReference type="PANTHER" id="PTHR43738:SF2">
    <property type="entry name" value="ABC TRANSPORTER PERMEASE"/>
    <property type="match status" value="1"/>
</dbReference>
<evidence type="ECO:0000256" key="1">
    <source>
        <dbReference type="ARBA" id="ARBA00004651"/>
    </source>
</evidence>
<evidence type="ECO:0000259" key="12">
    <source>
        <dbReference type="Pfam" id="PF12704"/>
    </source>
</evidence>
<feature type="domain" description="ABC3 transporter permease C-terminal" evidence="11">
    <location>
        <begin position="272"/>
        <end position="382"/>
    </location>
</feature>
<feature type="transmembrane region" description="Helical" evidence="10">
    <location>
        <begin position="359"/>
        <end position="381"/>
    </location>
</feature>
<dbReference type="Proteomes" id="UP000199800">
    <property type="component" value="Unassembled WGS sequence"/>
</dbReference>
<keyword evidence="5" id="KW-1003">Cell membrane</keyword>
<evidence type="ECO:0000256" key="4">
    <source>
        <dbReference type="ARBA" id="ARBA00016962"/>
    </source>
</evidence>
<keyword evidence="6 10" id="KW-0812">Transmembrane</keyword>
<feature type="transmembrane region" description="Helical" evidence="10">
    <location>
        <begin position="262"/>
        <end position="287"/>
    </location>
</feature>
<dbReference type="GO" id="GO:0005886">
    <property type="term" value="C:plasma membrane"/>
    <property type="evidence" value="ECO:0007669"/>
    <property type="project" value="UniProtKB-SubCell"/>
</dbReference>
<comment type="similarity">
    <text evidence="2">Belongs to the ABC-4 integral membrane protein family. HrtB subfamily.</text>
</comment>
<dbReference type="EMBL" id="FOHN01000005">
    <property type="protein sequence ID" value="SES91141.1"/>
    <property type="molecule type" value="Genomic_DNA"/>
</dbReference>
<keyword evidence="7 10" id="KW-1133">Transmembrane helix</keyword>
<feature type="transmembrane region" description="Helical" evidence="10">
    <location>
        <begin position="316"/>
        <end position="339"/>
    </location>
</feature>
<reference evidence="13 14" key="1">
    <citation type="submission" date="2016-10" db="EMBL/GenBank/DDBJ databases">
        <authorList>
            <person name="de Groot N.N."/>
        </authorList>
    </citation>
    <scope>NUCLEOTIDE SEQUENCE [LARGE SCALE GENOMIC DNA]</scope>
    <source>
        <strain evidence="13 14">DSM 1801</strain>
    </source>
</reference>
<evidence type="ECO:0000256" key="3">
    <source>
        <dbReference type="ARBA" id="ARBA00011131"/>
    </source>
</evidence>
<evidence type="ECO:0000256" key="8">
    <source>
        <dbReference type="ARBA" id="ARBA00023136"/>
    </source>
</evidence>
<dbReference type="PANTHER" id="PTHR43738">
    <property type="entry name" value="ABC TRANSPORTER, MEMBRANE PROTEIN"/>
    <property type="match status" value="1"/>
</dbReference>
<feature type="transmembrane region" description="Helical" evidence="10">
    <location>
        <begin position="21"/>
        <end position="43"/>
    </location>
</feature>
<dbReference type="AlphaFoldDB" id="A0A1I0ABN2"/>
<gene>
    <name evidence="13" type="ORF">SAMN04487772_10551</name>
</gene>
<accession>A0A1I0ABN2</accession>
<evidence type="ECO:0000256" key="10">
    <source>
        <dbReference type="SAM" id="Phobius"/>
    </source>
</evidence>
<comment type="subcellular location">
    <subcellularLocation>
        <location evidence="1">Cell membrane</location>
        <topology evidence="1">Multi-pass membrane protein</topology>
    </subcellularLocation>
</comment>
<evidence type="ECO:0000313" key="13">
    <source>
        <dbReference type="EMBL" id="SES91141.1"/>
    </source>
</evidence>
<evidence type="ECO:0000256" key="6">
    <source>
        <dbReference type="ARBA" id="ARBA00022692"/>
    </source>
</evidence>
<organism evidence="13 14">
    <name type="scientific">[Clostridium] polysaccharolyticum</name>
    <dbReference type="NCBI Taxonomy" id="29364"/>
    <lineage>
        <taxon>Bacteria</taxon>
        <taxon>Bacillati</taxon>
        <taxon>Bacillota</taxon>
        <taxon>Clostridia</taxon>
        <taxon>Lachnospirales</taxon>
        <taxon>Lachnospiraceae</taxon>
    </lineage>
</organism>
<evidence type="ECO:0000256" key="7">
    <source>
        <dbReference type="ARBA" id="ARBA00022989"/>
    </source>
</evidence>